<reference evidence="1 2" key="1">
    <citation type="journal article" date="2016" name="Genome Announc.">
        <title>First Complete Genome Sequence of a Subdivision 6 Acidobacterium Strain.</title>
        <authorList>
            <person name="Huang S."/>
            <person name="Vieira S."/>
            <person name="Bunk B."/>
            <person name="Riedel T."/>
            <person name="Sproer C."/>
            <person name="Overmann J."/>
        </authorList>
    </citation>
    <scope>NUCLEOTIDE SEQUENCE [LARGE SCALE GENOMIC DNA]</scope>
    <source>
        <strain evidence="2">DSM 100886 HEG_-6_39</strain>
    </source>
</reference>
<sequence>MRPAFETANRLVDANRLTPGVSWVFQASIEASAPGAAAVPAKQTELPPFAAANAWTSASEALASKK</sequence>
<evidence type="ECO:0000313" key="2">
    <source>
        <dbReference type="Proteomes" id="UP000076079"/>
    </source>
</evidence>
<evidence type="ECO:0000313" key="1">
    <source>
        <dbReference type="EMBL" id="AMY10788.1"/>
    </source>
</evidence>
<accession>A0A143PRM4</accession>
<proteinExistence type="predicted"/>
<organism evidence="1 2">
    <name type="scientific">Luteitalea pratensis</name>
    <dbReference type="NCBI Taxonomy" id="1855912"/>
    <lineage>
        <taxon>Bacteria</taxon>
        <taxon>Pseudomonadati</taxon>
        <taxon>Acidobacteriota</taxon>
        <taxon>Vicinamibacteria</taxon>
        <taxon>Vicinamibacterales</taxon>
        <taxon>Vicinamibacteraceae</taxon>
        <taxon>Luteitalea</taxon>
    </lineage>
</organism>
<dbReference type="KEGG" id="abac:LuPra_04029"/>
<dbReference type="EMBL" id="CP015136">
    <property type="protein sequence ID" value="AMY10788.1"/>
    <property type="molecule type" value="Genomic_DNA"/>
</dbReference>
<protein>
    <submittedName>
        <fullName evidence="1">Uncharacterized protein</fullName>
    </submittedName>
</protein>
<keyword evidence="2" id="KW-1185">Reference proteome</keyword>
<name>A0A143PRM4_LUTPR</name>
<reference evidence="2" key="2">
    <citation type="submission" date="2016-04" db="EMBL/GenBank/DDBJ databases">
        <title>First Complete Genome Sequence of a Subdivision 6 Acidobacterium.</title>
        <authorList>
            <person name="Huang S."/>
            <person name="Vieira S."/>
            <person name="Bunk B."/>
            <person name="Riedel T."/>
            <person name="Sproeer C."/>
            <person name="Overmann J."/>
        </authorList>
    </citation>
    <scope>NUCLEOTIDE SEQUENCE [LARGE SCALE GENOMIC DNA]</scope>
    <source>
        <strain evidence="2">DSM 100886 HEG_-6_39</strain>
    </source>
</reference>
<gene>
    <name evidence="1" type="ORF">LuPra_04029</name>
</gene>
<dbReference type="AlphaFoldDB" id="A0A143PRM4"/>
<dbReference type="Proteomes" id="UP000076079">
    <property type="component" value="Chromosome"/>
</dbReference>
<dbReference type="STRING" id="1855912.LuPra_04029"/>